<evidence type="ECO:0000313" key="2">
    <source>
        <dbReference type="Proteomes" id="UP001373496"/>
    </source>
</evidence>
<name>A0ABU8E624_9ACTN</name>
<protein>
    <submittedName>
        <fullName evidence="1">Type II toxin-antitoxin system VapB family antitoxin</fullName>
    </submittedName>
</protein>
<proteinExistence type="predicted"/>
<dbReference type="InterPro" id="IPR019239">
    <property type="entry name" value="VapB_antitoxin"/>
</dbReference>
<gene>
    <name evidence="1" type="ORF">UXQ13_11560</name>
</gene>
<organism evidence="1 2">
    <name type="scientific">Klenkia terrae</name>
    <dbReference type="NCBI Taxonomy" id="1052259"/>
    <lineage>
        <taxon>Bacteria</taxon>
        <taxon>Bacillati</taxon>
        <taxon>Actinomycetota</taxon>
        <taxon>Actinomycetes</taxon>
        <taxon>Geodermatophilales</taxon>
        <taxon>Geodermatophilaceae</taxon>
        <taxon>Klenkia</taxon>
    </lineage>
</organism>
<dbReference type="Proteomes" id="UP001373496">
    <property type="component" value="Unassembled WGS sequence"/>
</dbReference>
<evidence type="ECO:0000313" key="1">
    <source>
        <dbReference type="EMBL" id="MEI4279101.1"/>
    </source>
</evidence>
<sequence>MTEVDIDEGLLDQAKALLGTTTTEATVHAALEELVALRRHAAALDELAGVELDDRATTSGSRVEALQARD</sequence>
<reference evidence="1 2" key="1">
    <citation type="submission" date="2024-03" db="EMBL/GenBank/DDBJ databases">
        <title>Draft genome sequence of Klenkia terrae.</title>
        <authorList>
            <person name="Duangmal K."/>
            <person name="Chantavorakit T."/>
        </authorList>
    </citation>
    <scope>NUCLEOTIDE SEQUENCE [LARGE SCALE GENOMIC DNA]</scope>
    <source>
        <strain evidence="1 2">JCM 17786</strain>
    </source>
</reference>
<dbReference type="Pfam" id="PF09957">
    <property type="entry name" value="VapB_antitoxin"/>
    <property type="match status" value="1"/>
</dbReference>
<dbReference type="RefSeq" id="WP_225235205.1">
    <property type="nucleotide sequence ID" value="NZ_JBAPLV010000011.1"/>
</dbReference>
<keyword evidence="2" id="KW-1185">Reference proteome</keyword>
<dbReference type="EMBL" id="JBAPLV010000011">
    <property type="protein sequence ID" value="MEI4279101.1"/>
    <property type="molecule type" value="Genomic_DNA"/>
</dbReference>
<accession>A0ABU8E624</accession>
<comment type="caution">
    <text evidence="1">The sequence shown here is derived from an EMBL/GenBank/DDBJ whole genome shotgun (WGS) entry which is preliminary data.</text>
</comment>